<dbReference type="PATRIC" id="fig|645517.4.peg.1985"/>
<keyword evidence="1" id="KW-1133">Transmembrane helix</keyword>
<dbReference type="InterPro" id="IPR000462">
    <property type="entry name" value="CDP-OH_P_trans"/>
</dbReference>
<sequence>MALSKDNPEKVDRIQQTPFTKAERRLLDWLCERMPAWVTPDKLTLLAALAAIGIGLCFAFSGQHPWLLWLSIALFGVHWFGDSLDGSIARYRRMERPNYGFFIDHSSDMMAGFVILGGLGLSPYVRIEIALLALAGYFLLAIHTFLLAKVTGEFHLSHGGLGPTEIRMIFIALTLGIIFGGPDVPSWGGYSVYDIVVGGCAVLMLGIFAVVTLSVGRRLSQEDNARLAARMAARAEQDARQDAGQPRR</sequence>
<evidence type="ECO:0000313" key="3">
    <source>
        <dbReference type="Proteomes" id="UP000092698"/>
    </source>
</evidence>
<keyword evidence="3" id="KW-1185">Reference proteome</keyword>
<dbReference type="Proteomes" id="UP000092698">
    <property type="component" value="Chromosome"/>
</dbReference>
<dbReference type="Pfam" id="PF01066">
    <property type="entry name" value="CDP-OH_P_transf"/>
    <property type="match status" value="1"/>
</dbReference>
<keyword evidence="1" id="KW-0472">Membrane</keyword>
<accession>A0A1C7D9X6</accession>
<dbReference type="InterPro" id="IPR043130">
    <property type="entry name" value="CDP-OH_PTrfase_TM_dom"/>
</dbReference>
<dbReference type="GO" id="GO:0008654">
    <property type="term" value="P:phospholipid biosynthetic process"/>
    <property type="evidence" value="ECO:0007669"/>
    <property type="project" value="InterPro"/>
</dbReference>
<dbReference type="Gene3D" id="1.20.120.1760">
    <property type="match status" value="1"/>
</dbReference>
<gene>
    <name evidence="2" type="ORF">A6F65_02000</name>
</gene>
<feature type="transmembrane region" description="Helical" evidence="1">
    <location>
        <begin position="43"/>
        <end position="61"/>
    </location>
</feature>
<keyword evidence="1" id="KW-0812">Transmembrane</keyword>
<feature type="transmembrane region" description="Helical" evidence="1">
    <location>
        <begin position="101"/>
        <end position="121"/>
    </location>
</feature>
<dbReference type="OrthoDB" id="116551at2"/>
<name>A0A1C7D9X6_9SPHN</name>
<evidence type="ECO:0000313" key="2">
    <source>
        <dbReference type="EMBL" id="ANU08290.1"/>
    </source>
</evidence>
<dbReference type="GO" id="GO:0016020">
    <property type="term" value="C:membrane"/>
    <property type="evidence" value="ECO:0007669"/>
    <property type="project" value="InterPro"/>
</dbReference>
<organism evidence="2 3">
    <name type="scientific">Paraurantiacibacter namhicola</name>
    <dbReference type="NCBI Taxonomy" id="645517"/>
    <lineage>
        <taxon>Bacteria</taxon>
        <taxon>Pseudomonadati</taxon>
        <taxon>Pseudomonadota</taxon>
        <taxon>Alphaproteobacteria</taxon>
        <taxon>Sphingomonadales</taxon>
        <taxon>Erythrobacteraceae</taxon>
        <taxon>Paraurantiacibacter</taxon>
    </lineage>
</organism>
<dbReference type="AlphaFoldDB" id="A0A1C7D9X6"/>
<proteinExistence type="predicted"/>
<reference evidence="2 3" key="1">
    <citation type="submission" date="2016-07" db="EMBL/GenBank/DDBJ databases">
        <title>Complete genome sequence of Altererythrobacter namhicola JCM 16345T, containing esterase-encoding genes.</title>
        <authorList>
            <person name="Cheng H."/>
            <person name="Wu Y.-H."/>
            <person name="Jian S.-L."/>
            <person name="Huo Y.-Y."/>
            <person name="Wang C.-S."/>
            <person name="Xu X.-W."/>
        </authorList>
    </citation>
    <scope>NUCLEOTIDE SEQUENCE [LARGE SCALE GENOMIC DNA]</scope>
    <source>
        <strain evidence="2 3">JCM 16345</strain>
    </source>
</reference>
<keyword evidence="2" id="KW-0808">Transferase</keyword>
<protein>
    <submittedName>
        <fullName evidence="2">CDP-alcohol phosphatidyltransferase</fullName>
    </submittedName>
</protein>
<dbReference type="STRING" id="645517.A6F65_02000"/>
<feature type="transmembrane region" description="Helical" evidence="1">
    <location>
        <begin position="127"/>
        <end position="148"/>
    </location>
</feature>
<dbReference type="KEGG" id="anh:A6F65_02000"/>
<feature type="transmembrane region" description="Helical" evidence="1">
    <location>
        <begin position="67"/>
        <end position="89"/>
    </location>
</feature>
<dbReference type="GO" id="GO:0016780">
    <property type="term" value="F:phosphotransferase activity, for other substituted phosphate groups"/>
    <property type="evidence" value="ECO:0007669"/>
    <property type="project" value="InterPro"/>
</dbReference>
<feature type="transmembrane region" description="Helical" evidence="1">
    <location>
        <begin position="195"/>
        <end position="216"/>
    </location>
</feature>
<evidence type="ECO:0000256" key="1">
    <source>
        <dbReference type="SAM" id="Phobius"/>
    </source>
</evidence>
<feature type="transmembrane region" description="Helical" evidence="1">
    <location>
        <begin position="169"/>
        <end position="189"/>
    </location>
</feature>
<dbReference type="EMBL" id="CP016545">
    <property type="protein sequence ID" value="ANU08290.1"/>
    <property type="molecule type" value="Genomic_DNA"/>
</dbReference>
<dbReference type="RefSeq" id="WP_067788272.1">
    <property type="nucleotide sequence ID" value="NZ_CP016545.1"/>
</dbReference>